<gene>
    <name evidence="1" type="ORF">EG328_001303</name>
</gene>
<dbReference type="EMBL" id="WNWS01000013">
    <property type="protein sequence ID" value="KAE9987877.1"/>
    <property type="molecule type" value="Genomic_DNA"/>
</dbReference>
<proteinExistence type="predicted"/>
<reference evidence="1 2" key="1">
    <citation type="submission" date="2018-12" db="EMBL/GenBank/DDBJ databases">
        <title>Venturia inaequalis Genome Resource.</title>
        <authorList>
            <person name="Lichtner F.J."/>
        </authorList>
    </citation>
    <scope>NUCLEOTIDE SEQUENCE [LARGE SCALE GENOMIC DNA]</scope>
    <source>
        <strain evidence="1 2">120213</strain>
    </source>
</reference>
<protein>
    <submittedName>
        <fullName evidence="1">Uncharacterized protein</fullName>
    </submittedName>
</protein>
<sequence length="220" mass="24458">MIDDKENLAAEFQQADGLATPRTTPERQASIPAIVSSLDFLNSPYTISLIIKAANLESQNQVPTATADLWIHITKSYFLHHSNAHLRLSLIPIGEDHGTRTFAVVRNVSTANSSNVMSILLLVTCVAHGPYWDQIFHGLQLQERTFDLHLKNYILDNFGEVDVNWILANATVAEIRSIIVSRQGSELIHGSDRCDLTLSKERESLGDWLQGLARIANQST</sequence>
<name>A0A8H3VI28_VENIN</name>
<dbReference type="AlphaFoldDB" id="A0A8H3VI28"/>
<evidence type="ECO:0000313" key="2">
    <source>
        <dbReference type="Proteomes" id="UP000447873"/>
    </source>
</evidence>
<evidence type="ECO:0000313" key="1">
    <source>
        <dbReference type="EMBL" id="KAE9987877.1"/>
    </source>
</evidence>
<organism evidence="1 2">
    <name type="scientific">Venturia inaequalis</name>
    <name type="common">Apple scab fungus</name>
    <dbReference type="NCBI Taxonomy" id="5025"/>
    <lineage>
        <taxon>Eukaryota</taxon>
        <taxon>Fungi</taxon>
        <taxon>Dikarya</taxon>
        <taxon>Ascomycota</taxon>
        <taxon>Pezizomycotina</taxon>
        <taxon>Dothideomycetes</taxon>
        <taxon>Pleosporomycetidae</taxon>
        <taxon>Venturiales</taxon>
        <taxon>Venturiaceae</taxon>
        <taxon>Venturia</taxon>
    </lineage>
</organism>
<comment type="caution">
    <text evidence="1">The sequence shown here is derived from an EMBL/GenBank/DDBJ whole genome shotgun (WGS) entry which is preliminary data.</text>
</comment>
<accession>A0A8H3VI28</accession>
<dbReference type="Proteomes" id="UP000447873">
    <property type="component" value="Unassembled WGS sequence"/>
</dbReference>